<evidence type="ECO:0000313" key="1">
    <source>
        <dbReference type="EnsemblPlants" id="TraesCS5D02G329400.1.cds1"/>
    </source>
</evidence>
<dbReference type="Gramene" id="TraesROB_scaffold_113307_01G000200.1">
    <property type="protein sequence ID" value="TraesROB_scaffold_113307_01G000200.1"/>
    <property type="gene ID" value="TraesROB_scaffold_113307_01G000200"/>
</dbReference>
<keyword evidence="2" id="KW-1185">Reference proteome</keyword>
<dbReference type="Proteomes" id="UP000019116">
    <property type="component" value="Chromosome 5D"/>
</dbReference>
<sequence length="246" mass="27118">MVKNMGMMAEEKSYFTSMVDQGVVDPDYEEKLPLLRSEVTRSLQEMESPTYDDAFVKLDWSESLEDSTLDVINILAADGDECRRGAALFAGEQPLADALRGQAAWYDARRAEAEEIASGARRLRHTCLGTVATAETEDIVCLGAVDYIEHLFKEMPHVASSPPEQMAAARAQAHAQGPAATRFVEEFAEIAGRLRRGAADFGGEDQGFARALTERAATVDALCADMRAFVDKMESSAYWRMLKHLN</sequence>
<dbReference type="Gramene" id="TraesJAG5D03G03157990.1">
    <property type="protein sequence ID" value="TraesJAG5D03G03157990.1.CDS1"/>
    <property type="gene ID" value="TraesJAG5D03G03157990"/>
</dbReference>
<proteinExistence type="predicted"/>
<dbReference type="Gramene" id="TraesWEE_scaffold_112387_01G000200.1">
    <property type="protein sequence ID" value="TraesWEE_scaffold_112387_01G000200.1"/>
    <property type="gene ID" value="TraesWEE_scaffold_112387_01G000200"/>
</dbReference>
<dbReference type="OrthoDB" id="721735at2759"/>
<dbReference type="Gramene" id="TraesPARA_EIv1.0_1839860.1">
    <property type="protein sequence ID" value="TraesPARA_EIv1.0_1839860.1.CDS1"/>
    <property type="gene ID" value="TraesPARA_EIv1.0_1839860"/>
</dbReference>
<dbReference type="Gramene" id="TraesJUL5D03G03185670.1">
    <property type="protein sequence ID" value="TraesJUL5D03G03185670.1.CDS1"/>
    <property type="gene ID" value="TraesJUL5D03G03185670"/>
</dbReference>
<dbReference type="Gramene" id="TraesSTA5D03G03151650.1">
    <property type="protein sequence ID" value="TraesSTA5D03G03151650.1.CDS1"/>
    <property type="gene ID" value="TraesSTA5D03G03151650"/>
</dbReference>
<dbReference type="EnsemblPlants" id="TraesCS5D02G329400.1">
    <property type="protein sequence ID" value="TraesCS5D02G329400.1.cds1"/>
    <property type="gene ID" value="TraesCS5D02G329400"/>
</dbReference>
<accession>A0A3B6MUB3</accession>
<reference evidence="1" key="1">
    <citation type="submission" date="2018-08" db="EMBL/GenBank/DDBJ databases">
        <authorList>
            <person name="Rossello M."/>
        </authorList>
    </citation>
    <scope>NUCLEOTIDE SEQUENCE [LARGE SCALE GENOMIC DNA]</scope>
    <source>
        <strain evidence="1">cv. Chinese Spring</strain>
    </source>
</reference>
<protein>
    <submittedName>
        <fullName evidence="1">Uncharacterized protein</fullName>
    </submittedName>
</protein>
<evidence type="ECO:0000313" key="2">
    <source>
        <dbReference type="Proteomes" id="UP000019116"/>
    </source>
</evidence>
<dbReference type="AlphaFoldDB" id="A0A3B6MUB3"/>
<dbReference type="Gramene" id="TraesCLE_scaffold_126298_01G000200.1">
    <property type="protein sequence ID" value="TraesCLE_scaffold_126298_01G000200.1"/>
    <property type="gene ID" value="TraesCLE_scaffold_126298_01G000200"/>
</dbReference>
<dbReference type="Gramene" id="TraesLDM5D03G03165430.1">
    <property type="protein sequence ID" value="TraesLDM5D03G03165430.1.CDS1"/>
    <property type="gene ID" value="TraesLDM5D03G03165430"/>
</dbReference>
<dbReference type="Gramene" id="TraesMAC5D03G03159440.1">
    <property type="protein sequence ID" value="TraesMAC5D03G03159440.1.CDS1"/>
    <property type="gene ID" value="TraesMAC5D03G03159440"/>
</dbReference>
<reference evidence="1" key="2">
    <citation type="submission" date="2018-10" db="UniProtKB">
        <authorList>
            <consortium name="EnsemblPlants"/>
        </authorList>
    </citation>
    <scope>IDENTIFICATION</scope>
</reference>
<name>A0A3B6MUB3_WHEAT</name>
<dbReference type="Gramene" id="TraesCAD_scaffold_107177_01G000200.1">
    <property type="protein sequence ID" value="TraesCAD_scaffold_107177_01G000200.1"/>
    <property type="gene ID" value="TraesCAD_scaffold_107177_01G000200"/>
</dbReference>
<dbReference type="Gramene" id="TraesCS5D03G0742100.1">
    <property type="protein sequence ID" value="TraesCS5D03G0742100.1.CDS1"/>
    <property type="gene ID" value="TraesCS5D03G0742100"/>
</dbReference>
<dbReference type="SMR" id="A0A3B6MUB3"/>
<dbReference type="Gramene" id="TraesARI5D03G03114350.1">
    <property type="protein sequence ID" value="TraesARI5D03G03114350.1.CDS1"/>
    <property type="gene ID" value="TraesARI5D03G03114350"/>
</dbReference>
<dbReference type="Gramene" id="TraesCS5D02G329400.1">
    <property type="protein sequence ID" value="TraesCS5D02G329400.1.cds1"/>
    <property type="gene ID" value="TraesCS5D02G329400"/>
</dbReference>
<dbReference type="Gramene" id="TraesNOR5D03G03190210.1">
    <property type="protein sequence ID" value="TraesNOR5D03G03190210.1.CDS1"/>
    <property type="gene ID" value="TraesNOR5D03G03190210"/>
</dbReference>
<dbReference type="Gramene" id="TraesSYM5D03G03101020.1">
    <property type="protein sequence ID" value="TraesSYM5D03G03101020.1.CDS1"/>
    <property type="gene ID" value="TraesSYM5D03G03101020"/>
</dbReference>
<dbReference type="Gramene" id="TraesRN5D0100776800.1">
    <property type="protein sequence ID" value="TraesRN5D0100776800.1"/>
    <property type="gene ID" value="TraesRN5D0100776800"/>
</dbReference>
<dbReference type="Gramene" id="TraesLAC5D03G03116250.1">
    <property type="protein sequence ID" value="TraesLAC5D03G03116250.1.CDS1"/>
    <property type="gene ID" value="TraesLAC5D03G03116250"/>
</dbReference>
<organism evidence="1">
    <name type="scientific">Triticum aestivum</name>
    <name type="common">Wheat</name>
    <dbReference type="NCBI Taxonomy" id="4565"/>
    <lineage>
        <taxon>Eukaryota</taxon>
        <taxon>Viridiplantae</taxon>
        <taxon>Streptophyta</taxon>
        <taxon>Embryophyta</taxon>
        <taxon>Tracheophyta</taxon>
        <taxon>Spermatophyta</taxon>
        <taxon>Magnoliopsida</taxon>
        <taxon>Liliopsida</taxon>
        <taxon>Poales</taxon>
        <taxon>Poaceae</taxon>
        <taxon>BOP clade</taxon>
        <taxon>Pooideae</taxon>
        <taxon>Triticodae</taxon>
        <taxon>Triticeae</taxon>
        <taxon>Triticinae</taxon>
        <taxon>Triticum</taxon>
    </lineage>
</organism>